<dbReference type="Proteomes" id="UP000092730">
    <property type="component" value="Chromosome 5"/>
</dbReference>
<reference evidence="2" key="3">
    <citation type="submission" date="2014-01" db="EMBL/GenBank/DDBJ databases">
        <title>Evolution of pathogenesis and genome organization in the Tremellales.</title>
        <authorList>
            <person name="Cuomo C."/>
            <person name="Litvintseva A."/>
            <person name="Heitman J."/>
            <person name="Chen Y."/>
            <person name="Sun S."/>
            <person name="Springer D."/>
            <person name="Dromer F."/>
            <person name="Young S."/>
            <person name="Zeng Q."/>
            <person name="Chapman S."/>
            <person name="Gujja S."/>
            <person name="Saif S."/>
            <person name="Birren B."/>
        </authorList>
    </citation>
    <scope>NUCLEOTIDE SEQUENCE</scope>
    <source>
        <strain evidence="2">CBS 10118</strain>
    </source>
</reference>
<evidence type="ECO:0000313" key="2">
    <source>
        <dbReference type="EMBL" id="OCF24655.1"/>
    </source>
</evidence>
<protein>
    <submittedName>
        <fullName evidence="2">Uncharacterized protein</fullName>
    </submittedName>
</protein>
<dbReference type="EMBL" id="KI894022">
    <property type="protein sequence ID" value="OCF24655.1"/>
    <property type="molecule type" value="Genomic_DNA"/>
</dbReference>
<dbReference type="AlphaFoldDB" id="A0A1B9G0V5"/>
<reference evidence="3" key="2">
    <citation type="submission" date="2013-07" db="EMBL/GenBank/DDBJ databases">
        <authorList>
            <consortium name="The Broad Institute Genome Sequencing Platform"/>
            <person name="Cuomo C."/>
            <person name="Litvintseva A."/>
            <person name="Chen Y."/>
            <person name="Heitman J."/>
            <person name="Sun S."/>
            <person name="Springer D."/>
            <person name="Dromer F."/>
            <person name="Young S.K."/>
            <person name="Zeng Q."/>
            <person name="Gargeya S."/>
            <person name="Fitzgerald M."/>
            <person name="Abouelleil A."/>
            <person name="Alvarado L."/>
            <person name="Berlin A.M."/>
            <person name="Chapman S.B."/>
            <person name="Dewar J."/>
            <person name="Goldberg J."/>
            <person name="Griggs A."/>
            <person name="Gujja S."/>
            <person name="Hansen M."/>
            <person name="Howarth C."/>
            <person name="Imamovic A."/>
            <person name="Larimer J."/>
            <person name="McCowan C."/>
            <person name="Murphy C."/>
            <person name="Pearson M."/>
            <person name="Priest M."/>
            <person name="Roberts A."/>
            <person name="Saif S."/>
            <person name="Shea T."/>
            <person name="Sykes S."/>
            <person name="Wortman J."/>
            <person name="Nusbaum C."/>
            <person name="Birren B."/>
        </authorList>
    </citation>
    <scope>NUCLEOTIDE SEQUENCE</scope>
    <source>
        <strain evidence="3">CBS 10118</strain>
    </source>
</reference>
<dbReference type="KEGG" id="kbi:30210515"/>
<organism evidence="2">
    <name type="scientific">Kwoniella bestiolae CBS 10118</name>
    <dbReference type="NCBI Taxonomy" id="1296100"/>
    <lineage>
        <taxon>Eukaryota</taxon>
        <taxon>Fungi</taxon>
        <taxon>Dikarya</taxon>
        <taxon>Basidiomycota</taxon>
        <taxon>Agaricomycotina</taxon>
        <taxon>Tremellomycetes</taxon>
        <taxon>Tremellales</taxon>
        <taxon>Cryptococcaceae</taxon>
        <taxon>Kwoniella</taxon>
    </lineage>
</organism>
<dbReference type="EMBL" id="CP144545">
    <property type="protein sequence ID" value="WVW84588.1"/>
    <property type="molecule type" value="Genomic_DNA"/>
</dbReference>
<evidence type="ECO:0000256" key="1">
    <source>
        <dbReference type="SAM" id="MobiDB-lite"/>
    </source>
</evidence>
<evidence type="ECO:0000313" key="4">
    <source>
        <dbReference type="Proteomes" id="UP000092730"/>
    </source>
</evidence>
<reference evidence="2" key="1">
    <citation type="submission" date="2013-07" db="EMBL/GenBank/DDBJ databases">
        <title>The Genome Sequence of Cryptococcus bestiolae CBS10118.</title>
        <authorList>
            <consortium name="The Broad Institute Genome Sequencing Platform"/>
            <person name="Cuomo C."/>
            <person name="Litvintseva A."/>
            <person name="Chen Y."/>
            <person name="Heitman J."/>
            <person name="Sun S."/>
            <person name="Springer D."/>
            <person name="Dromer F."/>
            <person name="Young S.K."/>
            <person name="Zeng Q."/>
            <person name="Gargeya S."/>
            <person name="Fitzgerald M."/>
            <person name="Abouelleil A."/>
            <person name="Alvarado L."/>
            <person name="Berlin A.M."/>
            <person name="Chapman S.B."/>
            <person name="Dewar J."/>
            <person name="Goldberg J."/>
            <person name="Griggs A."/>
            <person name="Gujja S."/>
            <person name="Hansen M."/>
            <person name="Howarth C."/>
            <person name="Imamovic A."/>
            <person name="Larimer J."/>
            <person name="McCowan C."/>
            <person name="Murphy C."/>
            <person name="Pearson M."/>
            <person name="Priest M."/>
            <person name="Roberts A."/>
            <person name="Saif S."/>
            <person name="Shea T."/>
            <person name="Sykes S."/>
            <person name="Wortman J."/>
            <person name="Nusbaum C."/>
            <person name="Birren B."/>
        </authorList>
    </citation>
    <scope>NUCLEOTIDE SEQUENCE [LARGE SCALE GENOMIC DNA]</scope>
    <source>
        <strain evidence="2">CBS 10118</strain>
    </source>
</reference>
<feature type="region of interest" description="Disordered" evidence="1">
    <location>
        <begin position="1"/>
        <end position="43"/>
    </location>
</feature>
<dbReference type="VEuPathDB" id="FungiDB:I302_06116"/>
<feature type="compositionally biased region" description="Polar residues" evidence="1">
    <location>
        <begin position="1"/>
        <end position="25"/>
    </location>
</feature>
<sequence length="215" mass="23348">MTSSTESTPHLSLADNSDVFSSEDSPVSAASPEPKTNDLEDDPSEYARQAVQFLTSDITNNIASFARKLLRAGSSNEGFGLSDELASRMISRELGLSVEASENIWKAALQEVEAVLTVDDEHKGSIRFVVNDQCGDVEIVGKDPTVAALGLACTFGKWQKWYQEEEETPPNDASAGSCPSGEVSLREGDHVYQQFFGPGWSQSFTSVVHDRHESV</sequence>
<accession>A0A1B9G0V5</accession>
<gene>
    <name evidence="2" type="ORF">I302_06116</name>
    <name evidence="3" type="ORF">I302_106622</name>
</gene>
<keyword evidence="4" id="KW-1185">Reference proteome</keyword>
<reference evidence="3" key="4">
    <citation type="submission" date="2024-02" db="EMBL/GenBank/DDBJ databases">
        <title>Comparative genomics of Cryptococcus and Kwoniella reveals pathogenesis evolution and contrasting modes of karyotype evolution via chromosome fusion or intercentromeric recombination.</title>
        <authorList>
            <person name="Coelho M.A."/>
            <person name="David-Palma M."/>
            <person name="Shea T."/>
            <person name="Bowers K."/>
            <person name="McGinley-Smith S."/>
            <person name="Mohammad A.W."/>
            <person name="Gnirke A."/>
            <person name="Yurkov A.M."/>
            <person name="Nowrousian M."/>
            <person name="Sun S."/>
            <person name="Cuomo C.A."/>
            <person name="Heitman J."/>
        </authorList>
    </citation>
    <scope>NUCLEOTIDE SEQUENCE</scope>
    <source>
        <strain evidence="3">CBS 10118</strain>
    </source>
</reference>
<name>A0A1B9G0V5_9TREE</name>
<evidence type="ECO:0000313" key="3">
    <source>
        <dbReference type="EMBL" id="WVW84588.1"/>
    </source>
</evidence>
<dbReference type="RefSeq" id="XP_019045725.1">
    <property type="nucleotide sequence ID" value="XM_019192728.1"/>
</dbReference>
<proteinExistence type="predicted"/>
<dbReference type="GeneID" id="30210515"/>